<dbReference type="CDD" id="cd05930">
    <property type="entry name" value="A_NRPS"/>
    <property type="match status" value="1"/>
</dbReference>
<dbReference type="GO" id="GO:0005737">
    <property type="term" value="C:cytoplasm"/>
    <property type="evidence" value="ECO:0007669"/>
    <property type="project" value="TreeGrafter"/>
</dbReference>
<proteinExistence type="predicted"/>
<dbReference type="Gene3D" id="3.40.50.12780">
    <property type="entry name" value="N-terminal domain of ligase-like"/>
    <property type="match status" value="1"/>
</dbReference>
<keyword evidence="3" id="KW-1185">Reference proteome</keyword>
<evidence type="ECO:0000313" key="2">
    <source>
        <dbReference type="EMBL" id="PTW60626.1"/>
    </source>
</evidence>
<name>A0A2T5VA50_9HYPH</name>
<gene>
    <name evidence="2" type="ORF">C8N35_104252</name>
</gene>
<dbReference type="InterPro" id="IPR042099">
    <property type="entry name" value="ANL_N_sf"/>
</dbReference>
<dbReference type="GO" id="GO:0043041">
    <property type="term" value="P:amino acid activation for nonribosomal peptide biosynthetic process"/>
    <property type="evidence" value="ECO:0007669"/>
    <property type="project" value="TreeGrafter"/>
</dbReference>
<dbReference type="Proteomes" id="UP000244081">
    <property type="component" value="Unassembled WGS sequence"/>
</dbReference>
<dbReference type="GO" id="GO:0044550">
    <property type="term" value="P:secondary metabolite biosynthetic process"/>
    <property type="evidence" value="ECO:0007669"/>
    <property type="project" value="TreeGrafter"/>
</dbReference>
<dbReference type="InterPro" id="IPR010071">
    <property type="entry name" value="AA_adenyl_dom"/>
</dbReference>
<evidence type="ECO:0000259" key="1">
    <source>
        <dbReference type="Pfam" id="PF00501"/>
    </source>
</evidence>
<protein>
    <submittedName>
        <fullName evidence="2">Amino acid adenylation domain-containing protein</fullName>
    </submittedName>
</protein>
<dbReference type="NCBIfam" id="TIGR01733">
    <property type="entry name" value="AA-adenyl-dom"/>
    <property type="match status" value="1"/>
</dbReference>
<dbReference type="OrthoDB" id="9803968at2"/>
<dbReference type="RefSeq" id="WP_107990219.1">
    <property type="nucleotide sequence ID" value="NZ_QAYG01000004.1"/>
</dbReference>
<sequence>MSTKSHFHKETDCTNRHLAEAIAHNARITPKKTALADSRLSLDYRTLDRFSTRFALWLCQRGCRPGDRVVMLAPRQAILVAAIVGTFKAGCVHVPLDAKMPAGRVEYILKEIEPAFVITDEEHRATVDEILEEIDAACGVMMVGQLEGLLSEELACPSCPLSAELLPRFDADRPAYCIYTSGSTGHPKGVVIAHSSLAPFFEGTAEVYDVTASSVCASFSPLNFDVYLMDMLFPLAQGAELHVHDDLVVPDFLFATIRDNKVTHFSAWGMMLGLIAQAEDFETARLPHLQTILTGTDVPDVKTVQRWMGKNVGVRVINAYGPTEVTCASTAHVIDEIEPQRTDLYPIGKPLKHVTARLVDEAGGVVTEPGVMGELLVGGVQVMQAYWNREEETAKRVVTIDGIRYYRTGDVCSYLADGAIYYHGRRDNEVNIGGYRVHLNEIQRVICSVPHVHSAEVVVLETGFGEKLLAAGVLFERGEYPRCDSHIEVIRRRLTDELPAYMVPRHVVGFAEFPLLSSGKADRKALAEILQQRVREPAGAGLA</sequence>
<feature type="domain" description="AMP-dependent synthetase/ligase" evidence="1">
    <location>
        <begin position="23"/>
        <end position="387"/>
    </location>
</feature>
<accession>A0A2T5VA50</accession>
<dbReference type="AlphaFoldDB" id="A0A2T5VA50"/>
<dbReference type="GO" id="GO:0031177">
    <property type="term" value="F:phosphopantetheine binding"/>
    <property type="evidence" value="ECO:0007669"/>
    <property type="project" value="TreeGrafter"/>
</dbReference>
<comment type="caution">
    <text evidence="2">The sequence shown here is derived from an EMBL/GenBank/DDBJ whole genome shotgun (WGS) entry which is preliminary data.</text>
</comment>
<evidence type="ECO:0000313" key="3">
    <source>
        <dbReference type="Proteomes" id="UP000244081"/>
    </source>
</evidence>
<dbReference type="EMBL" id="QAYG01000004">
    <property type="protein sequence ID" value="PTW60626.1"/>
    <property type="molecule type" value="Genomic_DNA"/>
</dbReference>
<dbReference type="PANTHER" id="PTHR45527:SF1">
    <property type="entry name" value="FATTY ACID SYNTHASE"/>
    <property type="match status" value="1"/>
</dbReference>
<dbReference type="InterPro" id="IPR045851">
    <property type="entry name" value="AMP-bd_C_sf"/>
</dbReference>
<reference evidence="2 3" key="1">
    <citation type="submission" date="2018-04" db="EMBL/GenBank/DDBJ databases">
        <title>Genomic Encyclopedia of Archaeal and Bacterial Type Strains, Phase II (KMG-II): from individual species to whole genera.</title>
        <authorList>
            <person name="Goeker M."/>
        </authorList>
    </citation>
    <scope>NUCLEOTIDE SEQUENCE [LARGE SCALE GENOMIC DNA]</scope>
    <source>
        <strain evidence="2 3">DSM 23382</strain>
    </source>
</reference>
<dbReference type="Pfam" id="PF00501">
    <property type="entry name" value="AMP-binding"/>
    <property type="match status" value="1"/>
</dbReference>
<dbReference type="SUPFAM" id="SSF56801">
    <property type="entry name" value="Acetyl-CoA synthetase-like"/>
    <property type="match status" value="1"/>
</dbReference>
<dbReference type="InterPro" id="IPR000873">
    <property type="entry name" value="AMP-dep_synth/lig_dom"/>
</dbReference>
<dbReference type="PANTHER" id="PTHR45527">
    <property type="entry name" value="NONRIBOSOMAL PEPTIDE SYNTHETASE"/>
    <property type="match status" value="1"/>
</dbReference>
<dbReference type="Gene3D" id="3.30.300.30">
    <property type="match status" value="1"/>
</dbReference>
<organism evidence="2 3">
    <name type="scientific">Breoghania corrubedonensis</name>
    <dbReference type="NCBI Taxonomy" id="665038"/>
    <lineage>
        <taxon>Bacteria</taxon>
        <taxon>Pseudomonadati</taxon>
        <taxon>Pseudomonadota</taxon>
        <taxon>Alphaproteobacteria</taxon>
        <taxon>Hyphomicrobiales</taxon>
        <taxon>Stappiaceae</taxon>
        <taxon>Breoghania</taxon>
    </lineage>
</organism>